<dbReference type="RefSeq" id="WP_073046513.1">
    <property type="nucleotide sequence ID" value="NZ_FQUO01000017.1"/>
</dbReference>
<dbReference type="InterPro" id="IPR015886">
    <property type="entry name" value="H2TH_FPG"/>
</dbReference>
<evidence type="ECO:0000259" key="11">
    <source>
        <dbReference type="SMART" id="SM01232"/>
    </source>
</evidence>
<dbReference type="GO" id="GO:0003684">
    <property type="term" value="F:damaged DNA binding"/>
    <property type="evidence" value="ECO:0007669"/>
    <property type="project" value="InterPro"/>
</dbReference>
<dbReference type="InterPro" id="IPR035937">
    <property type="entry name" value="FPG_N"/>
</dbReference>
<proteinExistence type="inferred from homology"/>
<evidence type="ECO:0000256" key="5">
    <source>
        <dbReference type="ARBA" id="ARBA00023125"/>
    </source>
</evidence>
<evidence type="ECO:0000256" key="2">
    <source>
        <dbReference type="ARBA" id="ARBA00009409"/>
    </source>
</evidence>
<evidence type="ECO:0000256" key="4">
    <source>
        <dbReference type="ARBA" id="ARBA00022801"/>
    </source>
</evidence>
<dbReference type="STRING" id="1302690.BUE76_02670"/>
<dbReference type="InterPro" id="IPR010979">
    <property type="entry name" value="Ribosomal_uS13-like_H2TH"/>
</dbReference>
<keyword evidence="7" id="KW-0456">Lyase</keyword>
<keyword evidence="12" id="KW-0255">Endonuclease</keyword>
<keyword evidence="9" id="KW-0326">Glycosidase</keyword>
<reference evidence="12 13" key="1">
    <citation type="submission" date="2016-11" db="EMBL/GenBank/DDBJ databases">
        <authorList>
            <person name="Jaros S."/>
            <person name="Januszkiewicz K."/>
            <person name="Wedrychowicz H."/>
        </authorList>
    </citation>
    <scope>NUCLEOTIDE SEQUENCE [LARGE SCALE GENOMIC DNA]</scope>
    <source>
        <strain evidence="12 13">DSM 26897</strain>
    </source>
</reference>
<keyword evidence="13" id="KW-1185">Reference proteome</keyword>
<organism evidence="12 13">
    <name type="scientific">Cnuella takakiae</name>
    <dbReference type="NCBI Taxonomy" id="1302690"/>
    <lineage>
        <taxon>Bacteria</taxon>
        <taxon>Pseudomonadati</taxon>
        <taxon>Bacteroidota</taxon>
        <taxon>Chitinophagia</taxon>
        <taxon>Chitinophagales</taxon>
        <taxon>Chitinophagaceae</taxon>
        <taxon>Cnuella</taxon>
    </lineage>
</organism>
<dbReference type="EMBL" id="FQUO01000017">
    <property type="protein sequence ID" value="SHG06089.1"/>
    <property type="molecule type" value="Genomic_DNA"/>
</dbReference>
<comment type="similarity">
    <text evidence="2">Belongs to the FPG family.</text>
</comment>
<dbReference type="OrthoDB" id="9800855at2"/>
<dbReference type="SUPFAM" id="SSF81624">
    <property type="entry name" value="N-terminal domain of MutM-like DNA repair proteins"/>
    <property type="match status" value="1"/>
</dbReference>
<keyword evidence="5" id="KW-0238">DNA-binding</keyword>
<dbReference type="PANTHER" id="PTHR22993">
    <property type="entry name" value="FORMAMIDOPYRIMIDINE-DNA GLYCOSYLASE"/>
    <property type="match status" value="1"/>
</dbReference>
<dbReference type="SUPFAM" id="SSF46946">
    <property type="entry name" value="S13-like H2TH domain"/>
    <property type="match status" value="1"/>
</dbReference>
<keyword evidence="4" id="KW-0378">Hydrolase</keyword>
<dbReference type="InterPro" id="IPR012319">
    <property type="entry name" value="FPG_cat"/>
</dbReference>
<feature type="domain" description="Formamidopyrimidine-DNA glycosylase H2TH DNA-binding" evidence="11">
    <location>
        <begin position="112"/>
        <end position="197"/>
    </location>
</feature>
<keyword evidence="3" id="KW-0227">DNA damage</keyword>
<name>A0A1M5GQS6_9BACT</name>
<feature type="domain" description="Formamidopyrimidine-DNA glycosylase catalytic" evidence="10">
    <location>
        <begin position="2"/>
        <end position="101"/>
    </location>
</feature>
<evidence type="ECO:0000259" key="10">
    <source>
        <dbReference type="SMART" id="SM00898"/>
    </source>
</evidence>
<evidence type="ECO:0000256" key="1">
    <source>
        <dbReference type="ARBA" id="ARBA00001668"/>
    </source>
</evidence>
<evidence type="ECO:0000256" key="3">
    <source>
        <dbReference type="ARBA" id="ARBA00022763"/>
    </source>
</evidence>
<keyword evidence="12" id="KW-0540">Nuclease</keyword>
<dbReference type="SMART" id="SM01232">
    <property type="entry name" value="H2TH"/>
    <property type="match status" value="1"/>
</dbReference>
<accession>A0A1M5GQS6</accession>
<evidence type="ECO:0000256" key="9">
    <source>
        <dbReference type="ARBA" id="ARBA00023295"/>
    </source>
</evidence>
<dbReference type="Pfam" id="PF06831">
    <property type="entry name" value="H2TH"/>
    <property type="match status" value="1"/>
</dbReference>
<dbReference type="SMART" id="SM00898">
    <property type="entry name" value="Fapy_DNA_glyco"/>
    <property type="match status" value="1"/>
</dbReference>
<dbReference type="GO" id="GO:0008270">
    <property type="term" value="F:zinc ion binding"/>
    <property type="evidence" value="ECO:0007669"/>
    <property type="project" value="InterPro"/>
</dbReference>
<evidence type="ECO:0000256" key="8">
    <source>
        <dbReference type="ARBA" id="ARBA00023268"/>
    </source>
</evidence>
<evidence type="ECO:0000313" key="13">
    <source>
        <dbReference type="Proteomes" id="UP000184368"/>
    </source>
</evidence>
<dbReference type="GO" id="GO:0006284">
    <property type="term" value="P:base-excision repair"/>
    <property type="evidence" value="ECO:0007669"/>
    <property type="project" value="InterPro"/>
</dbReference>
<dbReference type="Proteomes" id="UP000184368">
    <property type="component" value="Unassembled WGS sequence"/>
</dbReference>
<protein>
    <submittedName>
        <fullName evidence="12">Endonuclease-8</fullName>
    </submittedName>
</protein>
<dbReference type="GO" id="GO:0016829">
    <property type="term" value="F:lyase activity"/>
    <property type="evidence" value="ECO:0007669"/>
    <property type="project" value="UniProtKB-KW"/>
</dbReference>
<dbReference type="Gene3D" id="3.20.190.10">
    <property type="entry name" value="MutM-like, N-terminal"/>
    <property type="match status" value="1"/>
</dbReference>
<keyword evidence="8" id="KW-0511">Multifunctional enzyme</keyword>
<dbReference type="PANTHER" id="PTHR22993:SF9">
    <property type="entry name" value="FORMAMIDOPYRIMIDINE-DNA GLYCOSYLASE"/>
    <property type="match status" value="1"/>
</dbReference>
<evidence type="ECO:0000256" key="7">
    <source>
        <dbReference type="ARBA" id="ARBA00023239"/>
    </source>
</evidence>
<dbReference type="AlphaFoldDB" id="A0A1M5GQS6"/>
<evidence type="ECO:0000256" key="6">
    <source>
        <dbReference type="ARBA" id="ARBA00023204"/>
    </source>
</evidence>
<keyword evidence="6" id="KW-0234">DNA repair</keyword>
<comment type="catalytic activity">
    <reaction evidence="1">
        <text>Hydrolysis of DNA containing ring-opened 7-methylguanine residues, releasing 2,6-diamino-4-hydroxy-5-(N-methyl)formamidopyrimidine.</text>
        <dbReference type="EC" id="3.2.2.23"/>
    </reaction>
</comment>
<dbReference type="Pfam" id="PF01149">
    <property type="entry name" value="Fapy_DNA_glyco"/>
    <property type="match status" value="1"/>
</dbReference>
<gene>
    <name evidence="12" type="ORF">SAMN05444008_11722</name>
</gene>
<dbReference type="GO" id="GO:0008534">
    <property type="term" value="F:oxidized purine nucleobase lesion DNA N-glycosylase activity"/>
    <property type="evidence" value="ECO:0007669"/>
    <property type="project" value="UniProtKB-EC"/>
</dbReference>
<sequence length="246" mass="28534">MEGPSLVLLKEQAAKFVGKRIDAAEGAARLDFDRIAGQKMVDLKSWGKHFLMVLEDCTIRIHYLMFGNYYLDSRHPEKTPKLSLYFSNGQWHNYNCAVRILDTTDLDRLYDWSTDVMQESWNPSAACGKIRAHPNRQVDDLLLDQTVFSGVGNIIKNEVLYRIGVHPESLGASLPFEKLNALVEEARHYSFQFLDWKKEGTLRQHWLAHTKKICSRCNLPLEKRHTGQTPRRSFFCVNCQVLYREK</sequence>
<evidence type="ECO:0000313" key="12">
    <source>
        <dbReference type="EMBL" id="SHG06089.1"/>
    </source>
</evidence>
<dbReference type="Gene3D" id="1.10.8.50">
    <property type="match status" value="1"/>
</dbReference>
<dbReference type="GO" id="GO:0003906">
    <property type="term" value="F:DNA-(apurinic or apyrimidinic site) endonuclease activity"/>
    <property type="evidence" value="ECO:0007669"/>
    <property type="project" value="InterPro"/>
</dbReference>